<dbReference type="InterPro" id="IPR011032">
    <property type="entry name" value="GroES-like_sf"/>
</dbReference>
<dbReference type="PANTHER" id="PTHR45348">
    <property type="entry name" value="HYPOTHETICAL OXIDOREDUCTASE (EUROFUNG)"/>
    <property type="match status" value="1"/>
</dbReference>
<dbReference type="Pfam" id="PF00107">
    <property type="entry name" value="ADH_zinc_N"/>
    <property type="match status" value="1"/>
</dbReference>
<protein>
    <submittedName>
        <fullName evidence="2">Zinc-binding oxidoreductase alcohol dehydrogenase</fullName>
    </submittedName>
</protein>
<dbReference type="InterPro" id="IPR013149">
    <property type="entry name" value="ADH-like_C"/>
</dbReference>
<dbReference type="SUPFAM" id="SSF51735">
    <property type="entry name" value="NAD(P)-binding Rossmann-fold domains"/>
    <property type="match status" value="1"/>
</dbReference>
<dbReference type="InterPro" id="IPR013154">
    <property type="entry name" value="ADH-like_N"/>
</dbReference>
<evidence type="ECO:0000313" key="3">
    <source>
        <dbReference type="Proteomes" id="UP001565368"/>
    </source>
</evidence>
<dbReference type="Proteomes" id="UP001565368">
    <property type="component" value="Unassembled WGS sequence"/>
</dbReference>
<comment type="caution">
    <text evidence="2">The sequence shown here is derived from an EMBL/GenBank/DDBJ whole genome shotgun (WGS) entry which is preliminary data.</text>
</comment>
<reference evidence="2 3" key="1">
    <citation type="submission" date="2023-08" db="EMBL/GenBank/DDBJ databases">
        <title>Annotated Genome Sequence of Vanrija albida AlHP1.</title>
        <authorList>
            <person name="Herzog R."/>
        </authorList>
    </citation>
    <scope>NUCLEOTIDE SEQUENCE [LARGE SCALE GENOMIC DNA]</scope>
    <source>
        <strain evidence="2 3">AlHP1</strain>
    </source>
</reference>
<dbReference type="InterPro" id="IPR047122">
    <property type="entry name" value="Trans-enoyl_RdTase-like"/>
</dbReference>
<dbReference type="PANTHER" id="PTHR45348:SF7">
    <property type="entry name" value="ZINC BINDING OXIDOREDUCTASE, PUTATIVE-RELATED"/>
    <property type="match status" value="1"/>
</dbReference>
<dbReference type="InterPro" id="IPR020843">
    <property type="entry name" value="ER"/>
</dbReference>
<proteinExistence type="predicted"/>
<dbReference type="SMART" id="SM00829">
    <property type="entry name" value="PKS_ER"/>
    <property type="match status" value="1"/>
</dbReference>
<evidence type="ECO:0000259" key="1">
    <source>
        <dbReference type="SMART" id="SM00829"/>
    </source>
</evidence>
<dbReference type="SUPFAM" id="SSF50129">
    <property type="entry name" value="GroES-like"/>
    <property type="match status" value="1"/>
</dbReference>
<dbReference type="CDD" id="cd08249">
    <property type="entry name" value="enoyl_reductase_like"/>
    <property type="match status" value="1"/>
</dbReference>
<dbReference type="EMBL" id="JBBXJM010000006">
    <property type="protein sequence ID" value="KAL1406699.1"/>
    <property type="molecule type" value="Genomic_DNA"/>
</dbReference>
<dbReference type="Gene3D" id="3.90.180.10">
    <property type="entry name" value="Medium-chain alcohol dehydrogenases, catalytic domain"/>
    <property type="match status" value="1"/>
</dbReference>
<name>A0ABR3PW95_9TREE</name>
<feature type="domain" description="Enoyl reductase (ER)" evidence="1">
    <location>
        <begin position="18"/>
        <end position="347"/>
    </location>
</feature>
<dbReference type="Pfam" id="PF08240">
    <property type="entry name" value="ADH_N"/>
    <property type="match status" value="1"/>
</dbReference>
<dbReference type="Gene3D" id="3.40.50.720">
    <property type="entry name" value="NAD(P)-binding Rossmann-like Domain"/>
    <property type="match status" value="1"/>
</dbReference>
<dbReference type="GeneID" id="95989448"/>
<dbReference type="InterPro" id="IPR036291">
    <property type="entry name" value="NAD(P)-bd_dom_sf"/>
</dbReference>
<dbReference type="RefSeq" id="XP_069206643.1">
    <property type="nucleotide sequence ID" value="XM_069356802.1"/>
</dbReference>
<accession>A0ABR3PW95</accession>
<evidence type="ECO:0000313" key="2">
    <source>
        <dbReference type="EMBL" id="KAL1406699.1"/>
    </source>
</evidence>
<keyword evidence="3" id="KW-1185">Reference proteome</keyword>
<organism evidence="2 3">
    <name type="scientific">Vanrija albida</name>
    <dbReference type="NCBI Taxonomy" id="181172"/>
    <lineage>
        <taxon>Eukaryota</taxon>
        <taxon>Fungi</taxon>
        <taxon>Dikarya</taxon>
        <taxon>Basidiomycota</taxon>
        <taxon>Agaricomycotina</taxon>
        <taxon>Tremellomycetes</taxon>
        <taxon>Trichosporonales</taxon>
        <taxon>Trichosporonaceae</taxon>
        <taxon>Vanrija</taxon>
    </lineage>
</organism>
<sequence>MTYPSTQQAIVVNDAENGVTVATVPVPELNAGEVLVRVAYASQNPTDWKHVQYIAAAGDRLGCDFAGVVASSTDPGVKIGDRVAGWVHGGKYKDKGAFAQYVTTDAKLVWHVPDSLPLDQAATFTAPFLTAVQTLIQTQHRPWPPASEGGWIFIYGGSSGVGLFAIQVAKLQGYKVVTVASPHNFDLVKSYGADEVFDYHDAKAAVDNVRRVTGGGVAVALDTISLPESQAISVQTFGEGGGQLNVILGIDAAAAALRPDVKFVYTLLYTWFGKELDYRRRGSDTAAIIPASKADYEWHVESLRRLADLVSKHGVRAPPLVIRGGLEDIAAGLDEMRAGKVSGQRLVYKIGE</sequence>
<gene>
    <name evidence="2" type="primary">IFR1_2</name>
    <name evidence="2" type="ORF">Q8F55_008405</name>
</gene>